<sequence>MSCEGEVPSLIEWDADFSFVDPNWVSQKLPKESIKIPREHIPDPDADALPATLANKVCTAYLVQLTPTRHFCYNGVKKPGGIVKVSDGQIKQIDPREDADYKRLMDIPRFLPILRTAVPAGRQAVPNENLDRLSHRPIWRLSVRLQSHLHTQAQTICLQQAKITQGIKTADVASATIAAKLVERKKKYDRLRASLAQVTQLRDEVVRIQILLEEIVPCVETVNELLTPANRLPPLDLKKIFADTGSSTGPYMITPIEETRVVDQD</sequence>
<dbReference type="InterPro" id="IPR018780">
    <property type="entry name" value="TBORCS5"/>
</dbReference>
<feature type="non-terminal residue" evidence="7">
    <location>
        <position position="265"/>
    </location>
</feature>
<comment type="subcellular location">
    <subcellularLocation>
        <location evidence="1">Lysosome membrane</location>
        <topology evidence="1">Lipid-anchor</topology>
        <orientation evidence="1">Cytoplasmic side</orientation>
    </subcellularLocation>
</comment>
<keyword evidence="8" id="KW-1185">Reference proteome</keyword>
<accession>A0AA36G6J5</accession>
<dbReference type="GO" id="GO:0032418">
    <property type="term" value="P:lysosome localization"/>
    <property type="evidence" value="ECO:0007669"/>
    <property type="project" value="InterPro"/>
</dbReference>
<protein>
    <recommendedName>
        <fullName evidence="3">BLOC-1-related complex subunit 5</fullName>
    </recommendedName>
</protein>
<evidence type="ECO:0000313" key="7">
    <source>
        <dbReference type="EMBL" id="CAJ0581387.1"/>
    </source>
</evidence>
<dbReference type="GO" id="GO:1903744">
    <property type="term" value="P:positive regulation of anterograde synaptic vesicle transport"/>
    <property type="evidence" value="ECO:0007669"/>
    <property type="project" value="TreeGrafter"/>
</dbReference>
<comment type="similarity">
    <text evidence="2">Belongs to the BORCS5 family.</text>
</comment>
<dbReference type="GO" id="GO:0099078">
    <property type="term" value="C:BORC complex"/>
    <property type="evidence" value="ECO:0007669"/>
    <property type="project" value="TreeGrafter"/>
</dbReference>
<dbReference type="Proteomes" id="UP001177023">
    <property type="component" value="Unassembled WGS sequence"/>
</dbReference>
<dbReference type="GO" id="GO:0030672">
    <property type="term" value="C:synaptic vesicle membrane"/>
    <property type="evidence" value="ECO:0007669"/>
    <property type="project" value="TreeGrafter"/>
</dbReference>
<dbReference type="PANTHER" id="PTHR31634:SF2">
    <property type="entry name" value="BLOC-1-RELATED COMPLEX SUBUNIT 5"/>
    <property type="match status" value="1"/>
</dbReference>
<dbReference type="CDD" id="cd22789">
    <property type="entry name" value="BORCS5-like"/>
    <property type="match status" value="1"/>
</dbReference>
<evidence type="ECO:0000256" key="3">
    <source>
        <dbReference type="ARBA" id="ARBA00022300"/>
    </source>
</evidence>
<keyword evidence="5" id="KW-0458">Lysosome</keyword>
<proteinExistence type="inferred from homology"/>
<organism evidence="7 8">
    <name type="scientific">Mesorhabditis spiculigera</name>
    <dbReference type="NCBI Taxonomy" id="96644"/>
    <lineage>
        <taxon>Eukaryota</taxon>
        <taxon>Metazoa</taxon>
        <taxon>Ecdysozoa</taxon>
        <taxon>Nematoda</taxon>
        <taxon>Chromadorea</taxon>
        <taxon>Rhabditida</taxon>
        <taxon>Rhabditina</taxon>
        <taxon>Rhabditomorpha</taxon>
        <taxon>Rhabditoidea</taxon>
        <taxon>Rhabditidae</taxon>
        <taxon>Mesorhabditinae</taxon>
        <taxon>Mesorhabditis</taxon>
    </lineage>
</organism>
<evidence type="ECO:0000256" key="2">
    <source>
        <dbReference type="ARBA" id="ARBA00010235"/>
    </source>
</evidence>
<name>A0AA36G6J5_9BILA</name>
<gene>
    <name evidence="7" type="ORF">MSPICULIGERA_LOCUS19548</name>
</gene>
<keyword evidence="6" id="KW-0449">Lipoprotein</keyword>
<evidence type="ECO:0000313" key="8">
    <source>
        <dbReference type="Proteomes" id="UP001177023"/>
    </source>
</evidence>
<evidence type="ECO:0000256" key="5">
    <source>
        <dbReference type="ARBA" id="ARBA00023228"/>
    </source>
</evidence>
<dbReference type="GO" id="GO:0072384">
    <property type="term" value="P:organelle transport along microtubule"/>
    <property type="evidence" value="ECO:0007669"/>
    <property type="project" value="TreeGrafter"/>
</dbReference>
<evidence type="ECO:0000256" key="4">
    <source>
        <dbReference type="ARBA" id="ARBA00023136"/>
    </source>
</evidence>
<dbReference type="EMBL" id="CATQJA010002663">
    <property type="protein sequence ID" value="CAJ0581387.1"/>
    <property type="molecule type" value="Genomic_DNA"/>
</dbReference>
<evidence type="ECO:0000256" key="6">
    <source>
        <dbReference type="ARBA" id="ARBA00023288"/>
    </source>
</evidence>
<keyword evidence="4" id="KW-0472">Membrane</keyword>
<dbReference type="GO" id="GO:0098574">
    <property type="term" value="C:cytoplasmic side of lysosomal membrane"/>
    <property type="evidence" value="ECO:0007669"/>
    <property type="project" value="TreeGrafter"/>
</dbReference>
<comment type="caution">
    <text evidence="7">The sequence shown here is derived from an EMBL/GenBank/DDBJ whole genome shotgun (WGS) entry which is preliminary data.</text>
</comment>
<evidence type="ECO:0000256" key="1">
    <source>
        <dbReference type="ARBA" id="ARBA00004122"/>
    </source>
</evidence>
<dbReference type="PANTHER" id="PTHR31634">
    <property type="entry name" value="BLOC-1-RELATED COMPLEX SUBUNIT 5"/>
    <property type="match status" value="1"/>
</dbReference>
<dbReference type="Pfam" id="PF10158">
    <property type="entry name" value="LOH1CR12"/>
    <property type="match status" value="1"/>
</dbReference>
<dbReference type="AlphaFoldDB" id="A0AA36G6J5"/>
<reference evidence="7" key="1">
    <citation type="submission" date="2023-06" db="EMBL/GenBank/DDBJ databases">
        <authorList>
            <person name="Delattre M."/>
        </authorList>
    </citation>
    <scope>NUCLEOTIDE SEQUENCE</scope>
    <source>
        <strain evidence="7">AF72</strain>
    </source>
</reference>